<gene>
    <name evidence="1" type="ORF">JTE88_07455</name>
</gene>
<dbReference type="RefSeq" id="WP_204424022.1">
    <property type="nucleotide sequence ID" value="NZ_CP070228.1"/>
</dbReference>
<protein>
    <submittedName>
        <fullName evidence="1">Abi family protein</fullName>
    </submittedName>
</protein>
<sequence>MANNKCFLSIEDQVLLLEERGLIIHSKTEAENFLRSHNYYRFSGYAREFQEDPRHGKNNFSNGISFDDISSLMDLDQRLRRLLLEALEIIEASTRSVFAYEAGKIYGSNAFYLEKANYLAVTPGLDDHINKMHSQLLRKNQPTIERYRQGDDFSHVPVWVAIETMSFGTFARLCQYMANKDIILNTADSLAIAREGFSSTLHAYSSLRNKCAHYAQLWNRSFDISFKVRPKEKRDAPDFAHPGSYGAIIVIRRWLKQLDKDNGWFDQVTQLIDSNDLYRSGILKPKMK</sequence>
<accession>A0ABX7IFJ9</accession>
<dbReference type="EMBL" id="CP070228">
    <property type="protein sequence ID" value="QRV01909.1"/>
    <property type="molecule type" value="Genomic_DNA"/>
</dbReference>
<name>A0ABX7IFJ9_9ACTO</name>
<dbReference type="Proteomes" id="UP000602653">
    <property type="component" value="Chromosome"/>
</dbReference>
<organism evidence="1 2">
    <name type="scientific">Arcanobacterium phocisimile</name>
    <dbReference type="NCBI Taxonomy" id="1302235"/>
    <lineage>
        <taxon>Bacteria</taxon>
        <taxon>Bacillati</taxon>
        <taxon>Actinomycetota</taxon>
        <taxon>Actinomycetes</taxon>
        <taxon>Actinomycetales</taxon>
        <taxon>Actinomycetaceae</taxon>
        <taxon>Arcanobacterium</taxon>
    </lineage>
</organism>
<dbReference type="InterPro" id="IPR011664">
    <property type="entry name" value="Abi_system_AbiD/AbiF-like"/>
</dbReference>
<evidence type="ECO:0000313" key="1">
    <source>
        <dbReference type="EMBL" id="QRV01909.1"/>
    </source>
</evidence>
<dbReference type="Pfam" id="PF07751">
    <property type="entry name" value="Abi_2"/>
    <property type="match status" value="1"/>
</dbReference>
<evidence type="ECO:0000313" key="2">
    <source>
        <dbReference type="Proteomes" id="UP000602653"/>
    </source>
</evidence>
<proteinExistence type="predicted"/>
<keyword evidence="2" id="KW-1185">Reference proteome</keyword>
<reference evidence="1 2" key="1">
    <citation type="submission" date="2021-02" db="EMBL/GenBank/DDBJ databases">
        <title>Complete Genome Sequence of Arcanobacterium phocisimile strain DSM 26142T from a harbour seal.</title>
        <authorList>
            <person name="Borowiak M."/>
            <person name="Alssahen M."/>
            <person name="Malorny B."/>
            <person name="Laemmler C."/>
            <person name="Siebert U."/>
            <person name="Ploetz M."/>
            <person name="Abdulmawjood A."/>
        </authorList>
    </citation>
    <scope>NUCLEOTIDE SEQUENCE [LARGE SCALE GENOMIC DNA]</scope>
    <source>
        <strain evidence="1 2">DSM 26142</strain>
    </source>
</reference>